<proteinExistence type="predicted"/>
<comment type="caution">
    <text evidence="1">The sequence shown here is derived from an EMBL/GenBank/DDBJ whole genome shotgun (WGS) entry which is preliminary data.</text>
</comment>
<accession>A0A0F9TH90</accession>
<protein>
    <submittedName>
        <fullName evidence="1">Uncharacterized protein</fullName>
    </submittedName>
</protein>
<gene>
    <name evidence="1" type="ORF">LCGC14_0729500</name>
</gene>
<organism evidence="1">
    <name type="scientific">marine sediment metagenome</name>
    <dbReference type="NCBI Taxonomy" id="412755"/>
    <lineage>
        <taxon>unclassified sequences</taxon>
        <taxon>metagenomes</taxon>
        <taxon>ecological metagenomes</taxon>
    </lineage>
</organism>
<reference evidence="1" key="1">
    <citation type="journal article" date="2015" name="Nature">
        <title>Complex archaea that bridge the gap between prokaryotes and eukaryotes.</title>
        <authorList>
            <person name="Spang A."/>
            <person name="Saw J.H."/>
            <person name="Jorgensen S.L."/>
            <person name="Zaremba-Niedzwiedzka K."/>
            <person name="Martijn J."/>
            <person name="Lind A.E."/>
            <person name="van Eijk R."/>
            <person name="Schleper C."/>
            <person name="Guy L."/>
            <person name="Ettema T.J."/>
        </authorList>
    </citation>
    <scope>NUCLEOTIDE SEQUENCE</scope>
</reference>
<evidence type="ECO:0000313" key="1">
    <source>
        <dbReference type="EMBL" id="KKN40808.1"/>
    </source>
</evidence>
<dbReference type="EMBL" id="LAZR01001684">
    <property type="protein sequence ID" value="KKN40808.1"/>
    <property type="molecule type" value="Genomic_DNA"/>
</dbReference>
<dbReference type="AlphaFoldDB" id="A0A0F9TH90"/>
<sequence length="105" mass="12048">MTKEEILERIIANEISASEINTILYNALLVISWIELIALETDELFYLQIKPILDEFRMGNEKARKGLALTDLLAREGIQQSKGLTEMKAKKDNIVQFPPWGIKMK</sequence>
<name>A0A0F9TH90_9ZZZZ</name>